<evidence type="ECO:0000256" key="9">
    <source>
        <dbReference type="RuleBase" id="RU004203"/>
    </source>
</evidence>
<comment type="function">
    <text evidence="9">Component of the proteasome, a multicatalytic proteinase complex which is characterized by its ability to cleave peptides with Arg, Phe, Tyr, Leu, and Glu adjacent to the leaving group at neutral or slightly basic pH. The proteasome has an ATP-dependent proteolytic activity.</text>
</comment>
<evidence type="ECO:0000256" key="8">
    <source>
        <dbReference type="PIRSR" id="PIRSR600243-1"/>
    </source>
</evidence>
<dbReference type="Proteomes" id="UP001145021">
    <property type="component" value="Unassembled WGS sequence"/>
</dbReference>
<dbReference type="Gene3D" id="3.60.20.10">
    <property type="entry name" value="Glutamine Phosphoribosylpyrophosphate, subunit 1, domain 1"/>
    <property type="match status" value="1"/>
</dbReference>
<feature type="active site" description="Nucleophile" evidence="8">
    <location>
        <position position="40"/>
    </location>
</feature>
<evidence type="ECO:0000259" key="10">
    <source>
        <dbReference type="Pfam" id="PF12465"/>
    </source>
</evidence>
<dbReference type="EMBL" id="JANBOH010000203">
    <property type="protein sequence ID" value="KAJ1643969.1"/>
    <property type="molecule type" value="Genomic_DNA"/>
</dbReference>
<comment type="subcellular location">
    <subcellularLocation>
        <location evidence="9">Cytoplasm</location>
    </subcellularLocation>
    <subcellularLocation>
        <location evidence="9">Nucleus</location>
    </subcellularLocation>
</comment>
<gene>
    <name evidence="11" type="primary">PUP1</name>
    <name evidence="11" type="ORF">LPJ64_004309</name>
</gene>
<dbReference type="Pfam" id="PF00227">
    <property type="entry name" value="Proteasome"/>
    <property type="match status" value="1"/>
</dbReference>
<dbReference type="InterPro" id="IPR000243">
    <property type="entry name" value="Pept_T1A_subB"/>
</dbReference>
<name>A0A9W7XJD8_9FUNG</name>
<keyword evidence="7 9" id="KW-0539">Nucleus</keyword>
<comment type="similarity">
    <text evidence="9">Belongs to the peptidase T1B family.</text>
</comment>
<accession>A0A9W7XJD8</accession>
<evidence type="ECO:0000313" key="11">
    <source>
        <dbReference type="EMBL" id="KAJ1643969.1"/>
    </source>
</evidence>
<keyword evidence="3" id="KW-0645">Protease</keyword>
<evidence type="ECO:0000256" key="6">
    <source>
        <dbReference type="ARBA" id="ARBA00022942"/>
    </source>
</evidence>
<dbReference type="PRINTS" id="PR00141">
    <property type="entry name" value="PROTEASOME"/>
</dbReference>
<dbReference type="PANTHER" id="PTHR32194">
    <property type="entry name" value="METALLOPROTEASE TLDD"/>
    <property type="match status" value="1"/>
</dbReference>
<dbReference type="Pfam" id="PF12465">
    <property type="entry name" value="Pr_beta_C"/>
    <property type="match status" value="1"/>
</dbReference>
<dbReference type="InterPro" id="IPR016050">
    <property type="entry name" value="Proteasome_bsu_CS"/>
</dbReference>
<evidence type="ECO:0000256" key="2">
    <source>
        <dbReference type="ARBA" id="ARBA00022490"/>
    </source>
</evidence>
<dbReference type="InterPro" id="IPR029055">
    <property type="entry name" value="Ntn_hydrolases_N"/>
</dbReference>
<dbReference type="GO" id="GO:0019774">
    <property type="term" value="C:proteasome core complex, beta-subunit complex"/>
    <property type="evidence" value="ECO:0007669"/>
    <property type="project" value="UniProtKB-ARBA"/>
</dbReference>
<dbReference type="CDD" id="cd03763">
    <property type="entry name" value="proteasome_beta_type_7"/>
    <property type="match status" value="1"/>
</dbReference>
<protein>
    <recommendedName>
        <fullName evidence="9">Proteasome subunit beta</fullName>
    </recommendedName>
</protein>
<keyword evidence="5 11" id="KW-0378">Hydrolase</keyword>
<dbReference type="GO" id="GO:0005634">
    <property type="term" value="C:nucleus"/>
    <property type="evidence" value="ECO:0007669"/>
    <property type="project" value="UniProtKB-SubCell"/>
</dbReference>
<dbReference type="GO" id="GO:0051603">
    <property type="term" value="P:proteolysis involved in protein catabolic process"/>
    <property type="evidence" value="ECO:0007669"/>
    <property type="project" value="InterPro"/>
</dbReference>
<evidence type="ECO:0000256" key="5">
    <source>
        <dbReference type="ARBA" id="ARBA00022801"/>
    </source>
</evidence>
<keyword evidence="4" id="KW-0888">Threonine protease</keyword>
<reference evidence="11" key="1">
    <citation type="submission" date="2022-07" db="EMBL/GenBank/DDBJ databases">
        <title>Phylogenomic reconstructions and comparative analyses of Kickxellomycotina fungi.</title>
        <authorList>
            <person name="Reynolds N.K."/>
            <person name="Stajich J.E."/>
            <person name="Barry K."/>
            <person name="Grigoriev I.V."/>
            <person name="Crous P."/>
            <person name="Smith M.E."/>
        </authorList>
    </citation>
    <scope>NUCLEOTIDE SEQUENCE</scope>
    <source>
        <strain evidence="11">NBRC 105413</strain>
    </source>
</reference>
<dbReference type="InterPro" id="IPR001353">
    <property type="entry name" value="Proteasome_sua/b"/>
</dbReference>
<dbReference type="PROSITE" id="PS51476">
    <property type="entry name" value="PROTEASOME_BETA_2"/>
    <property type="match status" value="1"/>
</dbReference>
<keyword evidence="2 9" id="KW-0963">Cytoplasm</keyword>
<feature type="domain" description="Proteasome beta subunit C-terminal" evidence="10">
    <location>
        <begin position="231"/>
        <end position="248"/>
    </location>
</feature>
<dbReference type="InterPro" id="IPR024689">
    <property type="entry name" value="Proteasome_bsu_C"/>
</dbReference>
<sequence>MQLQTEQLQSAAGFKFDNVKRNQLLADKGLKLSTAKKTGTTIVGLVFKDGVVLGADTRATSGPIVADKNCEKIHYLAPNMYCCGAGTAADTEFTTNMVSSQIALHSLDTGREARVVTAMTMLKQHLFRHQGYIGASLILGGYDVTGPHLFSIHPHGSTDKLPYLTDGSGSLAAMSMFESRWRPSMSREEAIELVKDAIEAGIFNDMGSGSNVDVCVITQGNVEYLRGYSRPNQRVEKEQSYTFARGTTEYYVPRAAPQPAEVASAMDTSA</sequence>
<dbReference type="GO" id="GO:0004298">
    <property type="term" value="F:threonine-type endopeptidase activity"/>
    <property type="evidence" value="ECO:0007669"/>
    <property type="project" value="UniProtKB-KW"/>
</dbReference>
<proteinExistence type="inferred from homology"/>
<evidence type="ECO:0000256" key="4">
    <source>
        <dbReference type="ARBA" id="ARBA00022698"/>
    </source>
</evidence>
<evidence type="ECO:0000256" key="3">
    <source>
        <dbReference type="ARBA" id="ARBA00022670"/>
    </source>
</evidence>
<keyword evidence="6 9" id="KW-0647">Proteasome</keyword>
<dbReference type="GO" id="GO:0005737">
    <property type="term" value="C:cytoplasm"/>
    <property type="evidence" value="ECO:0007669"/>
    <property type="project" value="UniProtKB-SubCell"/>
</dbReference>
<evidence type="ECO:0000256" key="7">
    <source>
        <dbReference type="ARBA" id="ARBA00023242"/>
    </source>
</evidence>
<dbReference type="FunFam" id="3.60.20.10:FF:000005">
    <property type="entry name" value="Proteasome subunit beta type-2"/>
    <property type="match status" value="1"/>
</dbReference>
<keyword evidence="12" id="KW-1185">Reference proteome</keyword>
<comment type="caution">
    <text evidence="11">The sequence shown here is derived from an EMBL/GenBank/DDBJ whole genome shotgun (WGS) entry which is preliminary data.</text>
</comment>
<dbReference type="PROSITE" id="PS00854">
    <property type="entry name" value="PROTEASOME_BETA_1"/>
    <property type="match status" value="1"/>
</dbReference>
<comment type="subunit">
    <text evidence="9">Component of the proteasome complex.</text>
</comment>
<evidence type="ECO:0000256" key="1">
    <source>
        <dbReference type="ARBA" id="ARBA00001198"/>
    </source>
</evidence>
<dbReference type="PANTHER" id="PTHR32194:SF4">
    <property type="entry name" value="PROTEASOME SUBUNIT BETA TYPE-7"/>
    <property type="match status" value="1"/>
</dbReference>
<organism evidence="11 12">
    <name type="scientific">Coemansia asiatica</name>
    <dbReference type="NCBI Taxonomy" id="1052880"/>
    <lineage>
        <taxon>Eukaryota</taxon>
        <taxon>Fungi</taxon>
        <taxon>Fungi incertae sedis</taxon>
        <taxon>Zoopagomycota</taxon>
        <taxon>Kickxellomycotina</taxon>
        <taxon>Kickxellomycetes</taxon>
        <taxon>Kickxellales</taxon>
        <taxon>Kickxellaceae</taxon>
        <taxon>Coemansia</taxon>
    </lineage>
</organism>
<dbReference type="InterPro" id="IPR023333">
    <property type="entry name" value="Proteasome_suB-type"/>
</dbReference>
<dbReference type="SUPFAM" id="SSF56235">
    <property type="entry name" value="N-terminal nucleophile aminohydrolases (Ntn hydrolases)"/>
    <property type="match status" value="1"/>
</dbReference>
<evidence type="ECO:0000313" key="12">
    <source>
        <dbReference type="Proteomes" id="UP001145021"/>
    </source>
</evidence>
<dbReference type="AlphaFoldDB" id="A0A9W7XJD8"/>
<comment type="catalytic activity">
    <reaction evidence="1">
        <text>Cleavage of peptide bonds with very broad specificity.</text>
        <dbReference type="EC" id="3.4.25.1"/>
    </reaction>
</comment>